<name>A0A6N7EYF2_9GAMM</name>
<proteinExistence type="predicted"/>
<dbReference type="InterPro" id="IPR003439">
    <property type="entry name" value="ABC_transporter-like_ATP-bd"/>
</dbReference>
<dbReference type="Proteomes" id="UP000471298">
    <property type="component" value="Unassembled WGS sequence"/>
</dbReference>
<sequence length="244" mass="26855">MIRTESLSLNNRLHDITLTLPDCGLIGIIGPNGAGKSSLLKCFAGIAQPDSGTVFINGESLLKLDYLARGQRIAYLAQNTPIAWDMPVYETLALGLIDKLPAPLQQQKVQTIAATFALTPHLDTSIFQLSGGELARVHLARALIKDAPILLADEPIAALDPYYQMDMMQLLTDLATKQLCVIVLHDLALAYRFCQHIILMDKGQMTAYDATQNVIVNENLRTVFKISATIDKQTNSLYNLKKHP</sequence>
<dbReference type="Pfam" id="PF00005">
    <property type="entry name" value="ABC_tran"/>
    <property type="match status" value="1"/>
</dbReference>
<dbReference type="GO" id="GO:0016887">
    <property type="term" value="F:ATP hydrolysis activity"/>
    <property type="evidence" value="ECO:0007669"/>
    <property type="project" value="InterPro"/>
</dbReference>
<dbReference type="Gene3D" id="3.40.50.300">
    <property type="entry name" value="P-loop containing nucleotide triphosphate hydrolases"/>
    <property type="match status" value="1"/>
</dbReference>
<evidence type="ECO:0000256" key="1">
    <source>
        <dbReference type="ARBA" id="ARBA00022741"/>
    </source>
</evidence>
<keyword evidence="1" id="KW-0547">Nucleotide-binding</keyword>
<keyword evidence="2 4" id="KW-0067">ATP-binding</keyword>
<dbReference type="AlphaFoldDB" id="A0A6N7EYF2"/>
<evidence type="ECO:0000256" key="2">
    <source>
        <dbReference type="ARBA" id="ARBA00022840"/>
    </source>
</evidence>
<dbReference type="PANTHER" id="PTHR42794:SF2">
    <property type="entry name" value="ABC TRANSPORTER ATP-BINDING PROTEIN"/>
    <property type="match status" value="1"/>
</dbReference>
<evidence type="ECO:0000313" key="4">
    <source>
        <dbReference type="EMBL" id="MPV85508.1"/>
    </source>
</evidence>
<comment type="caution">
    <text evidence="4">The sequence shown here is derived from an EMBL/GenBank/DDBJ whole genome shotgun (WGS) entry which is preliminary data.</text>
</comment>
<dbReference type="PROSITE" id="PS50893">
    <property type="entry name" value="ABC_TRANSPORTER_2"/>
    <property type="match status" value="1"/>
</dbReference>
<evidence type="ECO:0000313" key="5">
    <source>
        <dbReference type="Proteomes" id="UP000471298"/>
    </source>
</evidence>
<dbReference type="GO" id="GO:0005524">
    <property type="term" value="F:ATP binding"/>
    <property type="evidence" value="ECO:0007669"/>
    <property type="project" value="UniProtKB-KW"/>
</dbReference>
<dbReference type="SUPFAM" id="SSF52540">
    <property type="entry name" value="P-loop containing nucleoside triphosphate hydrolases"/>
    <property type="match status" value="1"/>
</dbReference>
<dbReference type="CDD" id="cd03214">
    <property type="entry name" value="ABC_Iron-Siderophores_B12_Hemin"/>
    <property type="match status" value="1"/>
</dbReference>
<evidence type="ECO:0000259" key="3">
    <source>
        <dbReference type="PROSITE" id="PS50893"/>
    </source>
</evidence>
<organism evidence="4 5">
    <name type="scientific">Ostreibacterium oceani</name>
    <dbReference type="NCBI Taxonomy" id="2654998"/>
    <lineage>
        <taxon>Bacteria</taxon>
        <taxon>Pseudomonadati</taxon>
        <taxon>Pseudomonadota</taxon>
        <taxon>Gammaproteobacteria</taxon>
        <taxon>Cardiobacteriales</taxon>
        <taxon>Ostreibacteriaceae</taxon>
        <taxon>Ostreibacterium</taxon>
    </lineage>
</organism>
<dbReference type="SMART" id="SM00382">
    <property type="entry name" value="AAA"/>
    <property type="match status" value="1"/>
</dbReference>
<reference evidence="4 5" key="1">
    <citation type="submission" date="2019-10" db="EMBL/GenBank/DDBJ databases">
        <title>Cardiobacteriales fam. a chemoheterotrophic member of the order Cardiobacteriales, and proposal of Cardiobacteriales fam. nov.</title>
        <authorList>
            <person name="Wang C."/>
        </authorList>
    </citation>
    <scope>NUCLEOTIDE SEQUENCE [LARGE SCALE GENOMIC DNA]</scope>
    <source>
        <strain evidence="4 5">ML27</strain>
    </source>
</reference>
<accession>A0A6N7EYF2</accession>
<feature type="domain" description="ABC transporter" evidence="3">
    <location>
        <begin position="2"/>
        <end position="227"/>
    </location>
</feature>
<protein>
    <submittedName>
        <fullName evidence="4">ATP-binding cassette domain-containing protein</fullName>
    </submittedName>
</protein>
<dbReference type="RefSeq" id="WP_152808835.1">
    <property type="nucleotide sequence ID" value="NZ_WHNW01000002.1"/>
</dbReference>
<dbReference type="EMBL" id="WHNW01000002">
    <property type="protein sequence ID" value="MPV85508.1"/>
    <property type="molecule type" value="Genomic_DNA"/>
</dbReference>
<dbReference type="PANTHER" id="PTHR42794">
    <property type="entry name" value="HEMIN IMPORT ATP-BINDING PROTEIN HMUV"/>
    <property type="match status" value="1"/>
</dbReference>
<dbReference type="InParanoid" id="A0A6N7EYF2"/>
<gene>
    <name evidence="4" type="ORF">GCU85_02005</name>
</gene>
<dbReference type="InterPro" id="IPR003593">
    <property type="entry name" value="AAA+_ATPase"/>
</dbReference>
<keyword evidence="5" id="KW-1185">Reference proteome</keyword>
<dbReference type="InterPro" id="IPR027417">
    <property type="entry name" value="P-loop_NTPase"/>
</dbReference>